<evidence type="ECO:0000256" key="2">
    <source>
        <dbReference type="ARBA" id="ARBA00009012"/>
    </source>
</evidence>
<dbReference type="InterPro" id="IPR002794">
    <property type="entry name" value="DUF92_TMEM19"/>
</dbReference>
<feature type="transmembrane region" description="Helical" evidence="6">
    <location>
        <begin position="185"/>
        <end position="216"/>
    </location>
</feature>
<dbReference type="KEGG" id="ter:Tery_3558"/>
<feature type="transmembrane region" description="Helical" evidence="6">
    <location>
        <begin position="237"/>
        <end position="258"/>
    </location>
</feature>
<evidence type="ECO:0000256" key="1">
    <source>
        <dbReference type="ARBA" id="ARBA00004141"/>
    </source>
</evidence>
<reference evidence="7" key="1">
    <citation type="submission" date="2006-06" db="EMBL/GenBank/DDBJ databases">
        <title>Complete sequence of Trichodesmium erythraeum IMS101.</title>
        <authorList>
            <consortium name="US DOE Joint Genome Institute"/>
            <person name="Copeland A."/>
            <person name="Lucas S."/>
            <person name="Lapidus A."/>
            <person name="Barry K."/>
            <person name="Detter J.C."/>
            <person name="Glavina del Rio T."/>
            <person name="Hammon N."/>
            <person name="Israni S."/>
            <person name="Dalin E."/>
            <person name="Tice H."/>
            <person name="Pitluck S."/>
            <person name="Kiss H."/>
            <person name="Munk A.C."/>
            <person name="Brettin T."/>
            <person name="Bruce D."/>
            <person name="Han C."/>
            <person name="Tapia R."/>
            <person name="Gilna P."/>
            <person name="Schmutz J."/>
            <person name="Larimer F."/>
            <person name="Land M."/>
            <person name="Hauser L."/>
            <person name="Kyrpides N."/>
            <person name="Kim E."/>
            <person name="Richardson P."/>
        </authorList>
    </citation>
    <scope>NUCLEOTIDE SEQUENCE [LARGE SCALE GENOMIC DNA]</scope>
    <source>
        <strain evidence="7">IMS101</strain>
    </source>
</reference>
<evidence type="ECO:0000256" key="6">
    <source>
        <dbReference type="SAM" id="Phobius"/>
    </source>
</evidence>
<evidence type="ECO:0000256" key="3">
    <source>
        <dbReference type="ARBA" id="ARBA00022692"/>
    </source>
</evidence>
<dbReference type="eggNOG" id="COG1836">
    <property type="taxonomic scope" value="Bacteria"/>
</dbReference>
<dbReference type="HOGENOM" id="CLU_036918_0_1_3"/>
<sequence>MLSNINSVNPWLVAILLNIILLSLVYFAPKKLLTPWGIVHAWILGVLIWGSLGWPGYAVVVFYFLVGSGVTRIGMAEKQAAGIAEKREGARGPENVWGSALTAAICAMGVWVIGLLYPNNFPIENLPLLLMLGYVASFSTKLSDTCASEVGKAYGQRTFLITTLQPVPRGTEGAVSLEGTLAGVVASFAIAVVGWTVGLIDLTGIVFCVISAFIATNLESLIGATMQSQFEWLTNEVVNIINTSIGAIAAIVLAIVWFNKY</sequence>
<dbReference type="OrthoDB" id="539948at2"/>
<dbReference type="GO" id="GO:0016020">
    <property type="term" value="C:membrane"/>
    <property type="evidence" value="ECO:0007669"/>
    <property type="project" value="UniProtKB-SubCell"/>
</dbReference>
<proteinExistence type="inferred from homology"/>
<evidence type="ECO:0000256" key="5">
    <source>
        <dbReference type="ARBA" id="ARBA00023136"/>
    </source>
</evidence>
<feature type="transmembrane region" description="Helical" evidence="6">
    <location>
        <begin position="96"/>
        <end position="117"/>
    </location>
</feature>
<gene>
    <name evidence="7" type="ordered locus">Tery_3558</name>
</gene>
<dbReference type="RefSeq" id="WP_011612980.1">
    <property type="nucleotide sequence ID" value="NC_008312.1"/>
</dbReference>
<dbReference type="AlphaFoldDB" id="Q10YN1"/>
<evidence type="ECO:0008006" key="8">
    <source>
        <dbReference type="Google" id="ProtNLM"/>
    </source>
</evidence>
<dbReference type="STRING" id="203124.Tery_3558"/>
<feature type="transmembrane region" description="Helical" evidence="6">
    <location>
        <begin position="41"/>
        <end position="66"/>
    </location>
</feature>
<keyword evidence="3 6" id="KW-0812">Transmembrane</keyword>
<evidence type="ECO:0000313" key="7">
    <source>
        <dbReference type="EMBL" id="ABG52643.1"/>
    </source>
</evidence>
<accession>Q10YN1</accession>
<evidence type="ECO:0000256" key="4">
    <source>
        <dbReference type="ARBA" id="ARBA00022989"/>
    </source>
</evidence>
<comment type="similarity">
    <text evidence="2">Belongs to the TMEM19 family.</text>
</comment>
<keyword evidence="4 6" id="KW-1133">Transmembrane helix</keyword>
<organism evidence="7">
    <name type="scientific">Trichodesmium erythraeum (strain IMS101)</name>
    <dbReference type="NCBI Taxonomy" id="203124"/>
    <lineage>
        <taxon>Bacteria</taxon>
        <taxon>Bacillati</taxon>
        <taxon>Cyanobacteriota</taxon>
        <taxon>Cyanophyceae</taxon>
        <taxon>Oscillatoriophycideae</taxon>
        <taxon>Oscillatoriales</taxon>
        <taxon>Microcoleaceae</taxon>
        <taxon>Trichodesmium</taxon>
    </lineage>
</organism>
<comment type="subcellular location">
    <subcellularLocation>
        <location evidence="1">Membrane</location>
        <topology evidence="1">Multi-pass membrane protein</topology>
    </subcellularLocation>
</comment>
<dbReference type="PANTHER" id="PTHR13353">
    <property type="entry name" value="TRANSMEMBRANE PROTEIN 19"/>
    <property type="match status" value="1"/>
</dbReference>
<dbReference type="Pfam" id="PF01940">
    <property type="entry name" value="DUF92"/>
    <property type="match status" value="1"/>
</dbReference>
<dbReference type="EMBL" id="CP000393">
    <property type="protein sequence ID" value="ABG52643.1"/>
    <property type="molecule type" value="Genomic_DNA"/>
</dbReference>
<feature type="transmembrane region" description="Helical" evidence="6">
    <location>
        <begin position="12"/>
        <end position="29"/>
    </location>
</feature>
<dbReference type="PANTHER" id="PTHR13353:SF5">
    <property type="entry name" value="TRANSMEMBRANE PROTEIN 19"/>
    <property type="match status" value="1"/>
</dbReference>
<dbReference type="NCBIfam" id="TIGR00297">
    <property type="entry name" value="TIGR00297 family protein"/>
    <property type="match status" value="1"/>
</dbReference>
<keyword evidence="5 6" id="KW-0472">Membrane</keyword>
<protein>
    <recommendedName>
        <fullName evidence="8">TIGR00297 family protein</fullName>
    </recommendedName>
</protein>
<name>Q10YN1_TRIEI</name>